<organism evidence="4 5">
    <name type="scientific">Phialophora macrospora</name>
    <dbReference type="NCBI Taxonomy" id="1851006"/>
    <lineage>
        <taxon>Eukaryota</taxon>
        <taxon>Fungi</taxon>
        <taxon>Dikarya</taxon>
        <taxon>Ascomycota</taxon>
        <taxon>Pezizomycotina</taxon>
        <taxon>Eurotiomycetes</taxon>
        <taxon>Chaetothyriomycetidae</taxon>
        <taxon>Chaetothyriales</taxon>
        <taxon>Herpotrichiellaceae</taxon>
        <taxon>Phialophora</taxon>
    </lineage>
</organism>
<accession>A0A0D2FIG3</accession>
<feature type="region of interest" description="Disordered" evidence="1">
    <location>
        <begin position="127"/>
        <end position="150"/>
    </location>
</feature>
<keyword evidence="5" id="KW-1185">Reference proteome</keyword>
<keyword evidence="2" id="KW-1133">Transmembrane helix</keyword>
<keyword evidence="2" id="KW-0812">Transmembrane</keyword>
<dbReference type="AlphaFoldDB" id="A0A0D2FIG3"/>
<proteinExistence type="predicted"/>
<evidence type="ECO:0000256" key="3">
    <source>
        <dbReference type="SAM" id="SignalP"/>
    </source>
</evidence>
<evidence type="ECO:0000256" key="2">
    <source>
        <dbReference type="SAM" id="Phobius"/>
    </source>
</evidence>
<dbReference type="Proteomes" id="UP000054266">
    <property type="component" value="Unassembled WGS sequence"/>
</dbReference>
<dbReference type="PANTHER" id="PTHR35043:SF8">
    <property type="entry name" value="DUF4220 DOMAIN-CONTAINING PROTEIN"/>
    <property type="match status" value="1"/>
</dbReference>
<evidence type="ECO:0000256" key="1">
    <source>
        <dbReference type="SAM" id="MobiDB-lite"/>
    </source>
</evidence>
<feature type="chain" id="PRO_5002242154" evidence="3">
    <location>
        <begin position="19"/>
        <end position="515"/>
    </location>
</feature>
<dbReference type="EMBL" id="KN846959">
    <property type="protein sequence ID" value="KIW67863.1"/>
    <property type="molecule type" value="Genomic_DNA"/>
</dbReference>
<feature type="signal peptide" evidence="3">
    <location>
        <begin position="1"/>
        <end position="18"/>
    </location>
</feature>
<dbReference type="HOGENOM" id="CLU_022883_1_0_1"/>
<keyword evidence="2" id="KW-0472">Membrane</keyword>
<evidence type="ECO:0000313" key="5">
    <source>
        <dbReference type="Proteomes" id="UP000054266"/>
    </source>
</evidence>
<name>A0A0D2FIG3_9EURO</name>
<evidence type="ECO:0000313" key="4">
    <source>
        <dbReference type="EMBL" id="KIW67863.1"/>
    </source>
</evidence>
<reference evidence="4 5" key="1">
    <citation type="submission" date="2015-01" db="EMBL/GenBank/DDBJ databases">
        <title>The Genome Sequence of Capronia semiimmersa CBS27337.</title>
        <authorList>
            <consortium name="The Broad Institute Genomics Platform"/>
            <person name="Cuomo C."/>
            <person name="de Hoog S."/>
            <person name="Gorbushina A."/>
            <person name="Stielow B."/>
            <person name="Teixiera M."/>
            <person name="Abouelleil A."/>
            <person name="Chapman S.B."/>
            <person name="Priest M."/>
            <person name="Young S.K."/>
            <person name="Wortman J."/>
            <person name="Nusbaum C."/>
            <person name="Birren B."/>
        </authorList>
    </citation>
    <scope>NUCLEOTIDE SEQUENCE [LARGE SCALE GENOMIC DNA]</scope>
    <source>
        <strain evidence="4 5">CBS 27337</strain>
    </source>
</reference>
<sequence length="515" mass="58927">MNSHAVALIVFLPSLSQAQHEENGSADFLPWQDSPNFRGTMDIIWSCLFTVFICVWTAVHLNVPAPPTTDTMVKLWGRRIKWVGICCMVPEIVLLLAAGQWSFARACWREMRDIIAEQDEGLELESGLLPSKSAPSPEINSTEPYFESPSAEVKADMTRPKLRRSETFAQHRKRESDERWTLRHAFFANMGGFRIRDRTGAVHIINAKHINYLVRRKYIDLPKITPLEINDRSKSDSLAKFLAIMQVGWLAVQVVARTIQKLETATLEITTLSFVVCTLGTFIAWYRKPYDVQTFVILEMPDHAIEDIDLKFTQRSDGTERDLLKEYVAGHQTNKVVDDHGNLLPPYSKLTIIDDGNPTFTSSFTDGYGHLWGRKPYDANRIRNDRLPIMEKTVTFVCAVTTVAYAGLHIAAWNIPLATDTEQLLWRVSALAMMGCVFAWFFMDHFEEFLARRRCKRGQVTGVIVPWWRIPASLVVTIVYSLCRLYVLVESFVALRKMPPSAYQQVDWGRWVPHI</sequence>
<feature type="transmembrane region" description="Helical" evidence="2">
    <location>
        <begin position="42"/>
        <end position="61"/>
    </location>
</feature>
<keyword evidence="3" id="KW-0732">Signal</keyword>
<gene>
    <name evidence="4" type="ORF">PV04_07081</name>
</gene>
<feature type="transmembrane region" description="Helical" evidence="2">
    <location>
        <begin position="464"/>
        <end position="489"/>
    </location>
</feature>
<protein>
    <submittedName>
        <fullName evidence="4">Uncharacterized protein</fullName>
    </submittedName>
</protein>
<feature type="transmembrane region" description="Helical" evidence="2">
    <location>
        <begin position="82"/>
        <end position="103"/>
    </location>
</feature>
<feature type="transmembrane region" description="Helical" evidence="2">
    <location>
        <begin position="393"/>
        <end position="412"/>
    </location>
</feature>
<dbReference type="PANTHER" id="PTHR35043">
    <property type="entry name" value="TRANSCRIPTION FACTOR DOMAIN-CONTAINING PROTEIN"/>
    <property type="match status" value="1"/>
</dbReference>
<feature type="transmembrane region" description="Helical" evidence="2">
    <location>
        <begin position="424"/>
        <end position="443"/>
    </location>
</feature>
<dbReference type="STRING" id="5601.A0A0D2FIG3"/>